<dbReference type="InterPro" id="IPR012970">
    <property type="entry name" value="Lyase_8_alpha_N"/>
</dbReference>
<dbReference type="EMBL" id="KU659593">
    <property type="protein sequence ID" value="ANW12270.1"/>
    <property type="molecule type" value="Genomic_DNA"/>
</dbReference>
<gene>
    <name evidence="4" type="primary">masp1.37</name>
</gene>
<dbReference type="InterPro" id="IPR006934">
    <property type="entry name" value="ODV-E66_C_baculovirus"/>
</dbReference>
<protein>
    <submittedName>
        <fullName evidence="4">Chondroitinase</fullName>
    </submittedName>
</protein>
<evidence type="ECO:0000313" key="4">
    <source>
        <dbReference type="EMBL" id="ANW12270.1"/>
    </source>
</evidence>
<dbReference type="Pfam" id="PF08124">
    <property type="entry name" value="Lyase_8_N"/>
    <property type="match status" value="1"/>
</dbReference>
<name>A0A1B1V5K0_9ABAC</name>
<feature type="transmembrane region" description="Helical" evidence="1">
    <location>
        <begin position="9"/>
        <end position="27"/>
    </location>
</feature>
<feature type="domain" description="Polysaccharide lyase 8 N-terminal alpha-helical" evidence="3">
    <location>
        <begin position="105"/>
        <end position="272"/>
    </location>
</feature>
<organism evidence="4">
    <name type="scientific">Malacosoma sp. alphabaculovirus</name>
    <dbReference type="NCBI Taxonomy" id="1881632"/>
    <lineage>
        <taxon>Viruses</taxon>
        <taxon>Viruses incertae sedis</taxon>
        <taxon>Naldaviricetes</taxon>
        <taxon>Lefavirales</taxon>
        <taxon>Baculoviridae</taxon>
        <taxon>Alphabaculovirus</taxon>
    </lineage>
</organism>
<dbReference type="Gene3D" id="1.50.10.100">
    <property type="entry name" value="Chondroitin AC/alginate lyase"/>
    <property type="match status" value="1"/>
</dbReference>
<dbReference type="InterPro" id="IPR008929">
    <property type="entry name" value="Chondroitin_lyas"/>
</dbReference>
<keyword evidence="1" id="KW-0472">Membrane</keyword>
<accession>A0A1B1V5K0</accession>
<keyword evidence="1" id="KW-0812">Transmembrane</keyword>
<evidence type="ECO:0000259" key="3">
    <source>
        <dbReference type="Pfam" id="PF08124"/>
    </source>
</evidence>
<evidence type="ECO:0000259" key="2">
    <source>
        <dbReference type="Pfam" id="PF04850"/>
    </source>
</evidence>
<keyword evidence="1" id="KW-1133">Transmembrane helix</keyword>
<evidence type="ECO:0000256" key="1">
    <source>
        <dbReference type="SAM" id="Phobius"/>
    </source>
</evidence>
<dbReference type="GO" id="GO:0019031">
    <property type="term" value="C:viral envelope"/>
    <property type="evidence" value="ECO:0007669"/>
    <property type="project" value="InterPro"/>
</dbReference>
<dbReference type="Gene3D" id="2.70.98.100">
    <property type="entry name" value="Baculovirus E66 occlusion-derived virus envelope protein, domain 2"/>
    <property type="match status" value="1"/>
</dbReference>
<dbReference type="SUPFAM" id="SSF48230">
    <property type="entry name" value="Chondroitin AC/alginate lyase"/>
    <property type="match status" value="1"/>
</dbReference>
<dbReference type="InterPro" id="IPR043082">
    <property type="entry name" value="Baculo_ODV-E66_core"/>
</dbReference>
<dbReference type="Pfam" id="PF04850">
    <property type="entry name" value="Baculo_E66"/>
    <property type="match status" value="1"/>
</dbReference>
<reference evidence="4" key="1">
    <citation type="submission" date="2016-01" db="EMBL/GenBank/DDBJ databases">
        <authorList>
            <person name="Oliw E.H."/>
        </authorList>
    </citation>
    <scope>NUCLEOTIDE SEQUENCE</scope>
    <source>
        <strain evidence="4">164</strain>
    </source>
</reference>
<sequence length="685" mass="78321">MSAMTTTNTFVYIVLFIIVIVIIYYIYIDVPECNAKRLQTLTRFNYNGGNRDLYSFEYFYTTTLQRQFLMKAERIVTPTRQFVDNDNMFVGLTPFSSAIDFGIALHTLISYSNVYVNPEHALYMNADLWQNLHRCFYIVYNHMPKNPANHEAPWGNRTDWYHFAITLPEYMMNSCILFRHTHPDFALLSNEIINIYLPKANVSLGWTRTAGNLMRMGIPYVYNKLLEGNTVEELLRCDDSVVIALDNVRFDLVTSGDGINMDYVYIDHFDVKAYGYLINSYFTFNYYNNLFGDFVRIDNVNASLSLIGNSLGIIMPAVLTRQGQNYSAVSANLLNYDEYAMFNAGDFNKILNTTNNKYYVGGISGPVDHLAYYEADENNHNHAPLWAMCKRIWSKSQSRLITYRSDTLNLEGGVIMLNANGQVNVPTTGPSTSSFLPEYAETAITVTERSAAMYSRCKFKELHIEYESLTVFHETGMFQFYYNVGTDSNITLNSRCVILPRDLTQPTNDPEWTGASNTMQFNGIVVQQHNVQNFAVMSNFSLQTINNMMCVMQLTSLADMKEKRGRFCYSMRPSQVPIPTINASIIDDVVVKVVINNSSTTILKYPYLMTVLNDRQVCINNCQWKQSTIGRYVLPISDVIDLLAYTSTALNIHNLSIVNTNIFMMDGAFVHNNSHGTRFLFNIVQ</sequence>
<proteinExistence type="predicted"/>
<feature type="domain" description="Baculovirus ODV-E66 C-terminal" evidence="2">
    <location>
        <begin position="303"/>
        <end position="682"/>
    </location>
</feature>